<keyword evidence="4" id="KW-1185">Reference proteome</keyword>
<dbReference type="InterPro" id="IPR036388">
    <property type="entry name" value="WH-like_DNA-bd_sf"/>
</dbReference>
<dbReference type="PANTHER" id="PTHR18964:SF173">
    <property type="entry name" value="GLUCOKINASE"/>
    <property type="match status" value="1"/>
</dbReference>
<dbReference type="SUPFAM" id="SSF46785">
    <property type="entry name" value="Winged helix' DNA-binding domain"/>
    <property type="match status" value="1"/>
</dbReference>
<proteinExistence type="inferred from homology"/>
<name>A0A9E7C1Q3_9ACTN</name>
<dbReference type="Gene3D" id="1.10.10.10">
    <property type="entry name" value="Winged helix-like DNA-binding domain superfamily/Winged helix DNA-binding domain"/>
    <property type="match status" value="1"/>
</dbReference>
<dbReference type="PROSITE" id="PS01125">
    <property type="entry name" value="ROK"/>
    <property type="match status" value="1"/>
</dbReference>
<comment type="similarity">
    <text evidence="1">Belongs to the ROK (NagC/XylR) family.</text>
</comment>
<dbReference type="CDD" id="cd00090">
    <property type="entry name" value="HTH_ARSR"/>
    <property type="match status" value="1"/>
</dbReference>
<dbReference type="SUPFAM" id="SSF53067">
    <property type="entry name" value="Actin-like ATPase domain"/>
    <property type="match status" value="1"/>
</dbReference>
<dbReference type="InterPro" id="IPR011991">
    <property type="entry name" value="ArsR-like_HTH"/>
</dbReference>
<dbReference type="KEGG" id="sbae:DSM104329_04056"/>
<organism evidence="3 4">
    <name type="scientific">Capillimicrobium parvum</name>
    <dbReference type="NCBI Taxonomy" id="2884022"/>
    <lineage>
        <taxon>Bacteria</taxon>
        <taxon>Bacillati</taxon>
        <taxon>Actinomycetota</taxon>
        <taxon>Thermoleophilia</taxon>
        <taxon>Solirubrobacterales</taxon>
        <taxon>Capillimicrobiaceae</taxon>
        <taxon>Capillimicrobium</taxon>
    </lineage>
</organism>
<feature type="domain" description="HTH marR-type" evidence="2">
    <location>
        <begin position="20"/>
        <end position="70"/>
    </location>
</feature>
<dbReference type="Pfam" id="PF12802">
    <property type="entry name" value="MarR_2"/>
    <property type="match status" value="1"/>
</dbReference>
<reference evidence="3" key="1">
    <citation type="journal article" date="2022" name="Int. J. Syst. Evol. Microbiol.">
        <title>Pseudomonas aegrilactucae sp. nov. and Pseudomonas morbosilactucae sp. nov., pathogens causing bacterial rot of lettuce in Japan.</title>
        <authorList>
            <person name="Sawada H."/>
            <person name="Fujikawa T."/>
            <person name="Satou M."/>
        </authorList>
    </citation>
    <scope>NUCLEOTIDE SEQUENCE</scope>
    <source>
        <strain evidence="3">0166_1</strain>
    </source>
</reference>
<gene>
    <name evidence="3" type="primary">mlc</name>
    <name evidence="3" type="ORF">DSM104329_04056</name>
</gene>
<dbReference type="InterPro" id="IPR049874">
    <property type="entry name" value="ROK_cs"/>
</dbReference>
<evidence type="ECO:0000313" key="4">
    <source>
        <dbReference type="Proteomes" id="UP001162834"/>
    </source>
</evidence>
<dbReference type="RefSeq" id="WP_259311685.1">
    <property type="nucleotide sequence ID" value="NZ_CP087164.1"/>
</dbReference>
<evidence type="ECO:0000256" key="1">
    <source>
        <dbReference type="ARBA" id="ARBA00006479"/>
    </source>
</evidence>
<dbReference type="Proteomes" id="UP001162834">
    <property type="component" value="Chromosome"/>
</dbReference>
<dbReference type="PANTHER" id="PTHR18964">
    <property type="entry name" value="ROK (REPRESSOR, ORF, KINASE) FAMILY"/>
    <property type="match status" value="1"/>
</dbReference>
<dbReference type="EMBL" id="CP087164">
    <property type="protein sequence ID" value="UGS37636.1"/>
    <property type="molecule type" value="Genomic_DNA"/>
</dbReference>
<protein>
    <submittedName>
        <fullName evidence="3">Protein mlc</fullName>
    </submittedName>
</protein>
<dbReference type="CDD" id="cd24076">
    <property type="entry name" value="ASKHA_ATPase_ROK_BsXylR-like"/>
    <property type="match status" value="1"/>
</dbReference>
<dbReference type="InterPro" id="IPR036390">
    <property type="entry name" value="WH_DNA-bd_sf"/>
</dbReference>
<sequence>MGLSPRTGSLESLREHNLLRVIDVLLERGLASRADIARHTGLSRTTVSSLVADLIDRGLVAERTDVEQQRDSGGAGRPPVLLALDRSAGAAIGIDFGHSHVRVAVADLSHEILAESTRTMDVDGSAAEGLGAAAGLVDQLLAEAGVPRDRVINVGMGVPGPISHITGSVGNGAILPGWVGVNPGAEMERRLGLPVSVENDANLGAFGEVLFGAGRGAQEIVYLKVSSGIGAGLIVGGRIHRGAGGTAGEIGHVLVDEEGHVCRCGNRGCLETVAAAPGLLEQLGRTHGTGISIEDVVRLASAGDPGCRRVISDSGRHIGRAVAMLCNLLNPARVIVGGDLSAAGDLLLDPLRAALRRYAIPSAAEDAEVLTGTLGERAEVRGAVALAIGEADRTLMQATGGMTATGS</sequence>
<evidence type="ECO:0000313" key="3">
    <source>
        <dbReference type="EMBL" id="UGS37636.1"/>
    </source>
</evidence>
<dbReference type="InterPro" id="IPR043129">
    <property type="entry name" value="ATPase_NBD"/>
</dbReference>
<dbReference type="Pfam" id="PF00480">
    <property type="entry name" value="ROK"/>
    <property type="match status" value="1"/>
</dbReference>
<accession>A0A9E7C1Q3</accession>
<dbReference type="AlphaFoldDB" id="A0A9E7C1Q3"/>
<dbReference type="Gene3D" id="3.30.420.40">
    <property type="match status" value="2"/>
</dbReference>
<dbReference type="GO" id="GO:0003700">
    <property type="term" value="F:DNA-binding transcription factor activity"/>
    <property type="evidence" value="ECO:0007669"/>
    <property type="project" value="InterPro"/>
</dbReference>
<dbReference type="InterPro" id="IPR000835">
    <property type="entry name" value="HTH_MarR-typ"/>
</dbReference>
<evidence type="ECO:0000259" key="2">
    <source>
        <dbReference type="Pfam" id="PF12802"/>
    </source>
</evidence>
<dbReference type="InterPro" id="IPR000600">
    <property type="entry name" value="ROK"/>
</dbReference>